<keyword evidence="1" id="KW-0175">Coiled coil</keyword>
<evidence type="ECO:0000259" key="3">
    <source>
        <dbReference type="Pfam" id="PF23086"/>
    </source>
</evidence>
<dbReference type="GO" id="GO:0000387">
    <property type="term" value="P:spliceosomal snRNP assembly"/>
    <property type="evidence" value="ECO:0007669"/>
    <property type="project" value="TreeGrafter"/>
</dbReference>
<dbReference type="InterPro" id="IPR056398">
    <property type="entry name" value="Tudor_Coilin"/>
</dbReference>
<dbReference type="OrthoDB" id="74813at2759"/>
<keyword evidence="5" id="KW-1185">Reference proteome</keyword>
<dbReference type="PANTHER" id="PTHR15197:SF0">
    <property type="entry name" value="COILIN"/>
    <property type="match status" value="1"/>
</dbReference>
<evidence type="ECO:0000256" key="2">
    <source>
        <dbReference type="SAM" id="MobiDB-lite"/>
    </source>
</evidence>
<evidence type="ECO:0000313" key="5">
    <source>
        <dbReference type="Proteomes" id="UP000252139"/>
    </source>
</evidence>
<dbReference type="GO" id="GO:0030620">
    <property type="term" value="F:U2 snRNA binding"/>
    <property type="evidence" value="ECO:0007669"/>
    <property type="project" value="TreeGrafter"/>
</dbReference>
<dbReference type="GO" id="GO:0030619">
    <property type="term" value="F:U1 snRNA binding"/>
    <property type="evidence" value="ECO:0007669"/>
    <property type="project" value="TreeGrafter"/>
</dbReference>
<dbReference type="InterPro" id="IPR024822">
    <property type="entry name" value="Coilin"/>
</dbReference>
<feature type="region of interest" description="Disordered" evidence="2">
    <location>
        <begin position="344"/>
        <end position="370"/>
    </location>
</feature>
<dbReference type="PANTHER" id="PTHR15197">
    <property type="entry name" value="COILIN P80"/>
    <property type="match status" value="1"/>
</dbReference>
<feature type="compositionally biased region" description="Acidic residues" evidence="2">
    <location>
        <begin position="356"/>
        <end position="370"/>
    </location>
</feature>
<feature type="coiled-coil region" evidence="1">
    <location>
        <begin position="71"/>
        <end position="98"/>
    </location>
</feature>
<feature type="compositionally biased region" description="Basic and acidic residues" evidence="2">
    <location>
        <begin position="344"/>
        <end position="355"/>
    </location>
</feature>
<dbReference type="Proteomes" id="UP000252139">
    <property type="component" value="Unassembled WGS sequence"/>
</dbReference>
<accession>A0A367J3C5</accession>
<evidence type="ECO:0000313" key="4">
    <source>
        <dbReference type="EMBL" id="RCH84413.1"/>
    </source>
</evidence>
<feature type="domain" description="Coilin tudor" evidence="3">
    <location>
        <begin position="277"/>
        <end position="384"/>
    </location>
</feature>
<dbReference type="EMBL" id="PJQL01002373">
    <property type="protein sequence ID" value="RCH84413.1"/>
    <property type="molecule type" value="Genomic_DNA"/>
</dbReference>
<reference evidence="4 5" key="1">
    <citation type="journal article" date="2018" name="G3 (Bethesda)">
        <title>Phylogenetic and Phylogenomic Definition of Rhizopus Species.</title>
        <authorList>
            <person name="Gryganskyi A.P."/>
            <person name="Golan J."/>
            <person name="Dolatabadi S."/>
            <person name="Mondo S."/>
            <person name="Robb S."/>
            <person name="Idnurm A."/>
            <person name="Muszewska A."/>
            <person name="Steczkiewicz K."/>
            <person name="Masonjones S."/>
            <person name="Liao H.L."/>
            <person name="Gajdeczka M.T."/>
            <person name="Anike F."/>
            <person name="Vuek A."/>
            <person name="Anishchenko I.M."/>
            <person name="Voigt K."/>
            <person name="de Hoog G.S."/>
            <person name="Smith M.E."/>
            <person name="Heitman J."/>
            <person name="Vilgalys R."/>
            <person name="Stajich J.E."/>
        </authorList>
    </citation>
    <scope>NUCLEOTIDE SEQUENCE [LARGE SCALE GENOMIC DNA]</scope>
    <source>
        <strain evidence="4 5">CBS 357.93</strain>
    </source>
</reference>
<dbReference type="Pfam" id="PF23086">
    <property type="entry name" value="Tudor_Coilin"/>
    <property type="match status" value="1"/>
</dbReference>
<sequence length="386" mass="44867">MRVKLVVPSLRLRCWFVVHEEKTIYQLQKSILKELSIEAEASEIVLTLDDFILLPRCIAKDLIHEGDTLCRNARRRRLKKLYREAAALNQENSVAADTTEQSVQEQLLNHEPSINMPSSTEQQDIPPPLHLIKQNKNKKKEHLKRSEQTVHIHFEEELPEELPSRPTAEIYDELDAELATENTQQNNDPKNKYGRAFVTYSEAAPEQTRKRNQKYQRPPKTYAVQEVAPIFYAENPIEESVPEQILENQETENTAENNENELHVNEPTATNEPINYEDYPKLDFESNLPSVGDHLAIKTLELTANYTPEISDWKEATLKELCISDKSLVIELLQGFTKASTKGGKFELKNKRHEDENDEEDEEEEEEEEDRLITLMWSDIFDFRKL</sequence>
<gene>
    <name evidence="4" type="ORF">CU097_006083</name>
</gene>
<dbReference type="STRING" id="86630.A0A367J3C5"/>
<name>A0A367J3C5_RHIAZ</name>
<dbReference type="GO" id="GO:0015030">
    <property type="term" value="C:Cajal body"/>
    <property type="evidence" value="ECO:0007669"/>
    <property type="project" value="TreeGrafter"/>
</dbReference>
<proteinExistence type="predicted"/>
<protein>
    <recommendedName>
        <fullName evidence="3">Coilin tudor domain-containing protein</fullName>
    </recommendedName>
</protein>
<comment type="caution">
    <text evidence="4">The sequence shown here is derived from an EMBL/GenBank/DDBJ whole genome shotgun (WGS) entry which is preliminary data.</text>
</comment>
<organism evidence="4 5">
    <name type="scientific">Rhizopus azygosporus</name>
    <name type="common">Rhizopus microsporus var. azygosporus</name>
    <dbReference type="NCBI Taxonomy" id="86630"/>
    <lineage>
        <taxon>Eukaryota</taxon>
        <taxon>Fungi</taxon>
        <taxon>Fungi incertae sedis</taxon>
        <taxon>Mucoromycota</taxon>
        <taxon>Mucoromycotina</taxon>
        <taxon>Mucoromycetes</taxon>
        <taxon>Mucorales</taxon>
        <taxon>Mucorineae</taxon>
        <taxon>Rhizopodaceae</taxon>
        <taxon>Rhizopus</taxon>
    </lineage>
</organism>
<evidence type="ECO:0000256" key="1">
    <source>
        <dbReference type="SAM" id="Coils"/>
    </source>
</evidence>
<dbReference type="AlphaFoldDB" id="A0A367J3C5"/>